<organism evidence="2 3">
    <name type="scientific">Rotaria magnacalcarata</name>
    <dbReference type="NCBI Taxonomy" id="392030"/>
    <lineage>
        <taxon>Eukaryota</taxon>
        <taxon>Metazoa</taxon>
        <taxon>Spiralia</taxon>
        <taxon>Gnathifera</taxon>
        <taxon>Rotifera</taxon>
        <taxon>Eurotatoria</taxon>
        <taxon>Bdelloidea</taxon>
        <taxon>Philodinida</taxon>
        <taxon>Philodinidae</taxon>
        <taxon>Rotaria</taxon>
    </lineage>
</organism>
<keyword evidence="1" id="KW-0418">Kinase</keyword>
<comment type="similarity">
    <text evidence="1">Belongs to the PDK/BCKDK protein kinase family.</text>
</comment>
<dbReference type="GO" id="GO:0005524">
    <property type="term" value="F:ATP binding"/>
    <property type="evidence" value="ECO:0007669"/>
    <property type="project" value="UniProtKB-UniRule"/>
</dbReference>
<dbReference type="Gene3D" id="3.30.565.10">
    <property type="entry name" value="Histidine kinase-like ATPase, C-terminal domain"/>
    <property type="match status" value="1"/>
</dbReference>
<dbReference type="PANTHER" id="PTHR11947">
    <property type="entry name" value="PYRUVATE DEHYDROGENASE KINASE"/>
    <property type="match status" value="1"/>
</dbReference>
<gene>
    <name evidence="2" type="ORF">GIL414_LOCUS74554</name>
</gene>
<keyword evidence="1" id="KW-0547">Nucleotide-binding</keyword>
<keyword evidence="1" id="KW-0808">Transferase</keyword>
<dbReference type="AlphaFoldDB" id="A0A8S3I9X8"/>
<comment type="subcellular location">
    <subcellularLocation>
        <location evidence="1">Mitochondrion matrix</location>
    </subcellularLocation>
</comment>
<protein>
    <recommendedName>
        <fullName evidence="1">Protein-serine/threonine kinase</fullName>
        <ecNumber evidence="1">2.7.11.-</ecNumber>
    </recommendedName>
</protein>
<dbReference type="GO" id="GO:0005759">
    <property type="term" value="C:mitochondrial matrix"/>
    <property type="evidence" value="ECO:0007669"/>
    <property type="project" value="UniProtKB-SubCell"/>
</dbReference>
<reference evidence="2" key="1">
    <citation type="submission" date="2021-02" db="EMBL/GenBank/DDBJ databases">
        <authorList>
            <person name="Nowell W R."/>
        </authorList>
    </citation>
    <scope>NUCLEOTIDE SEQUENCE</scope>
</reference>
<keyword evidence="1" id="KW-0067">ATP-binding</keyword>
<evidence type="ECO:0000313" key="3">
    <source>
        <dbReference type="Proteomes" id="UP000681720"/>
    </source>
</evidence>
<dbReference type="EMBL" id="CAJOBJ010341084">
    <property type="protein sequence ID" value="CAF5195127.1"/>
    <property type="molecule type" value="Genomic_DNA"/>
</dbReference>
<name>A0A8S3I9X8_9BILA</name>
<keyword evidence="1" id="KW-0496">Mitochondrion</keyword>
<accession>A0A8S3I9X8</accession>
<dbReference type="Proteomes" id="UP000681720">
    <property type="component" value="Unassembled WGS sequence"/>
</dbReference>
<proteinExistence type="inferred from homology"/>
<evidence type="ECO:0000313" key="2">
    <source>
        <dbReference type="EMBL" id="CAF5195127.1"/>
    </source>
</evidence>
<dbReference type="PANTHER" id="PTHR11947:SF20">
    <property type="entry name" value="[3-METHYL-2-OXOBUTANOATE DEHYDROGENASE [LIPOAMIDE]] KINASE, MITOCHONDRIAL"/>
    <property type="match status" value="1"/>
</dbReference>
<evidence type="ECO:0000256" key="1">
    <source>
        <dbReference type="RuleBase" id="RU366032"/>
    </source>
</evidence>
<dbReference type="InterPro" id="IPR036890">
    <property type="entry name" value="HATPase_C_sf"/>
</dbReference>
<dbReference type="GO" id="GO:0004740">
    <property type="term" value="F:pyruvate dehydrogenase (acetyl-transferring) kinase activity"/>
    <property type="evidence" value="ECO:0007669"/>
    <property type="project" value="TreeGrafter"/>
</dbReference>
<sequence>GDVKKEEEEEETDVIADFQERIIQSNKQMYGHGIGLPICRLYAEFFGGSLTLRQASRVGVDVYLRLGFIHTNSKRIKI</sequence>
<dbReference type="InterPro" id="IPR039028">
    <property type="entry name" value="BCKD/PDK"/>
</dbReference>
<dbReference type="EC" id="2.7.11.-" evidence="1"/>
<feature type="non-terminal residue" evidence="2">
    <location>
        <position position="1"/>
    </location>
</feature>
<comment type="caution">
    <text evidence="2">The sequence shown here is derived from an EMBL/GenBank/DDBJ whole genome shotgun (WGS) entry which is preliminary data.</text>
</comment>
<dbReference type="GO" id="GO:0010906">
    <property type="term" value="P:regulation of glucose metabolic process"/>
    <property type="evidence" value="ECO:0007669"/>
    <property type="project" value="TreeGrafter"/>
</dbReference>
<dbReference type="SUPFAM" id="SSF55874">
    <property type="entry name" value="ATPase domain of HSP90 chaperone/DNA topoisomerase II/histidine kinase"/>
    <property type="match status" value="1"/>
</dbReference>